<name>A0A8S4A046_9EUPU</name>
<comment type="caution">
    <text evidence="1">The sequence shown here is derived from an EMBL/GenBank/DDBJ whole genome shotgun (WGS) entry which is preliminary data.</text>
</comment>
<dbReference type="OrthoDB" id="6500045at2759"/>
<dbReference type="Proteomes" id="UP000678393">
    <property type="component" value="Unassembled WGS sequence"/>
</dbReference>
<accession>A0A8S4A046</accession>
<feature type="non-terminal residue" evidence="1">
    <location>
        <position position="1"/>
    </location>
</feature>
<dbReference type="EMBL" id="CAJHNH020006426">
    <property type="protein sequence ID" value="CAG5133720.1"/>
    <property type="molecule type" value="Genomic_DNA"/>
</dbReference>
<gene>
    <name evidence="1" type="ORF">CUNI_LOCUS19278</name>
</gene>
<dbReference type="PANTHER" id="PTHR11861">
    <property type="entry name" value="MELANOCYTE PROTEIN PMEL 17-RELATED"/>
    <property type="match status" value="1"/>
</dbReference>
<dbReference type="PANTHER" id="PTHR11861:SF8">
    <property type="entry name" value="PKD DOMAIN-CONTAINING PROTEIN"/>
    <property type="match status" value="1"/>
</dbReference>
<proteinExistence type="predicted"/>
<dbReference type="InterPro" id="IPR045219">
    <property type="entry name" value="PKAT"/>
</dbReference>
<dbReference type="GO" id="GO:0005886">
    <property type="term" value="C:plasma membrane"/>
    <property type="evidence" value="ECO:0007669"/>
    <property type="project" value="TreeGrafter"/>
</dbReference>
<evidence type="ECO:0000313" key="1">
    <source>
        <dbReference type="EMBL" id="CAG5133720.1"/>
    </source>
</evidence>
<protein>
    <submittedName>
        <fullName evidence="1">Uncharacterized protein</fullName>
    </submittedName>
</protein>
<reference evidence="1" key="1">
    <citation type="submission" date="2021-04" db="EMBL/GenBank/DDBJ databases">
        <authorList>
            <consortium name="Molecular Ecology Group"/>
        </authorList>
    </citation>
    <scope>NUCLEOTIDE SEQUENCE</scope>
</reference>
<sequence length="347" mass="38660">GYYMNVNSSGLAALDSSMFFQAQLVPEIQLNDSDPVSDRFMYQWTNTADSRQQKTYNGLDSNISVIFSSQNVVAGEYLMTVAAYKVDDQTTIVAFQTLKFRLTQDLNGLLTITQRLNYQRDPTMFSTKTLLILTAAVHDLFLQSDLTFDYFWFSGEGILAQTKQPNCLTTIHTAANTSLASFVCVRDRNPDKLQAQKPGNFSLASTLGHSLQAVNDTFRDTLVQDRVSPCVASGMFEQEVTFKDPVQSCHVSRVDVDPKDRGINIKKSALVNITCLGSAPSSVCVIITPDNSSLAPGHVCQPGTFVEHLSHQLHIQLKSTGWNNIHFFVYNDVSRHHVVESFYAYDP</sequence>
<evidence type="ECO:0000313" key="2">
    <source>
        <dbReference type="Proteomes" id="UP000678393"/>
    </source>
</evidence>
<keyword evidence="2" id="KW-1185">Reference proteome</keyword>
<dbReference type="AlphaFoldDB" id="A0A8S4A046"/>
<organism evidence="1 2">
    <name type="scientific">Candidula unifasciata</name>
    <dbReference type="NCBI Taxonomy" id="100452"/>
    <lineage>
        <taxon>Eukaryota</taxon>
        <taxon>Metazoa</taxon>
        <taxon>Spiralia</taxon>
        <taxon>Lophotrochozoa</taxon>
        <taxon>Mollusca</taxon>
        <taxon>Gastropoda</taxon>
        <taxon>Heterobranchia</taxon>
        <taxon>Euthyneura</taxon>
        <taxon>Panpulmonata</taxon>
        <taxon>Eupulmonata</taxon>
        <taxon>Stylommatophora</taxon>
        <taxon>Helicina</taxon>
        <taxon>Helicoidea</taxon>
        <taxon>Geomitridae</taxon>
        <taxon>Candidula</taxon>
    </lineage>
</organism>
<feature type="non-terminal residue" evidence="1">
    <location>
        <position position="347"/>
    </location>
</feature>